<dbReference type="Pfam" id="PF00883">
    <property type="entry name" value="Peptidase_M17"/>
    <property type="match status" value="1"/>
</dbReference>
<name>A0A915EPT9_9BILA</name>
<evidence type="ECO:0000256" key="2">
    <source>
        <dbReference type="ARBA" id="ARBA00022438"/>
    </source>
</evidence>
<feature type="domain" description="Cytosol aminopeptidase" evidence="5">
    <location>
        <begin position="141"/>
        <end position="148"/>
    </location>
</feature>
<dbReference type="GO" id="GO:0070006">
    <property type="term" value="F:metalloaminopeptidase activity"/>
    <property type="evidence" value="ECO:0007669"/>
    <property type="project" value="InterPro"/>
</dbReference>
<keyword evidence="3" id="KW-0645">Protease</keyword>
<dbReference type="GO" id="GO:0005737">
    <property type="term" value="C:cytoplasm"/>
    <property type="evidence" value="ECO:0007669"/>
    <property type="project" value="InterPro"/>
</dbReference>
<dbReference type="PANTHER" id="PTHR11963">
    <property type="entry name" value="LEUCINE AMINOPEPTIDASE-RELATED"/>
    <property type="match status" value="1"/>
</dbReference>
<dbReference type="Proteomes" id="UP000887574">
    <property type="component" value="Unplaced"/>
</dbReference>
<evidence type="ECO:0000313" key="7">
    <source>
        <dbReference type="WBParaSite" id="jg8109"/>
    </source>
</evidence>
<dbReference type="Gene3D" id="3.40.630.10">
    <property type="entry name" value="Zn peptidases"/>
    <property type="match status" value="1"/>
</dbReference>
<dbReference type="GO" id="GO:0006508">
    <property type="term" value="P:proteolysis"/>
    <property type="evidence" value="ECO:0007669"/>
    <property type="project" value="UniProtKB-KW"/>
</dbReference>
<protein>
    <submittedName>
        <fullName evidence="7">Cytosol aminopeptidase domain-containing protein</fullName>
    </submittedName>
</protein>
<dbReference type="InterPro" id="IPR000819">
    <property type="entry name" value="Peptidase_M17_C"/>
</dbReference>
<keyword evidence="4" id="KW-0378">Hydrolase</keyword>
<comment type="similarity">
    <text evidence="1">Belongs to the peptidase M17 family.</text>
</comment>
<organism evidence="6 7">
    <name type="scientific">Ditylenchus dipsaci</name>
    <dbReference type="NCBI Taxonomy" id="166011"/>
    <lineage>
        <taxon>Eukaryota</taxon>
        <taxon>Metazoa</taxon>
        <taxon>Ecdysozoa</taxon>
        <taxon>Nematoda</taxon>
        <taxon>Chromadorea</taxon>
        <taxon>Rhabditida</taxon>
        <taxon>Tylenchina</taxon>
        <taxon>Tylenchomorpha</taxon>
        <taxon>Sphaerularioidea</taxon>
        <taxon>Anguinidae</taxon>
        <taxon>Anguininae</taxon>
        <taxon>Ditylenchus</taxon>
    </lineage>
</organism>
<reference evidence="7" key="1">
    <citation type="submission" date="2022-11" db="UniProtKB">
        <authorList>
            <consortium name="WormBaseParasite"/>
        </authorList>
    </citation>
    <scope>IDENTIFICATION</scope>
</reference>
<dbReference type="AlphaFoldDB" id="A0A915EPT9"/>
<keyword evidence="6" id="KW-1185">Reference proteome</keyword>
<dbReference type="GO" id="GO:0030145">
    <property type="term" value="F:manganese ion binding"/>
    <property type="evidence" value="ECO:0007669"/>
    <property type="project" value="InterPro"/>
</dbReference>
<evidence type="ECO:0000259" key="5">
    <source>
        <dbReference type="PROSITE" id="PS00631"/>
    </source>
</evidence>
<keyword evidence="2" id="KW-0031">Aminopeptidase</keyword>
<dbReference type="PANTHER" id="PTHR11963:SF4">
    <property type="entry name" value="AMINOPEPTIDASE NPEPL1-RELATED"/>
    <property type="match status" value="1"/>
</dbReference>
<dbReference type="PROSITE" id="PS00631">
    <property type="entry name" value="CYTOSOL_AP"/>
    <property type="match status" value="1"/>
</dbReference>
<evidence type="ECO:0000256" key="4">
    <source>
        <dbReference type="ARBA" id="ARBA00022801"/>
    </source>
</evidence>
<dbReference type="CDD" id="cd00433">
    <property type="entry name" value="Peptidase_M17"/>
    <property type="match status" value="1"/>
</dbReference>
<evidence type="ECO:0000256" key="1">
    <source>
        <dbReference type="ARBA" id="ARBA00009528"/>
    </source>
</evidence>
<dbReference type="InterPro" id="IPR011356">
    <property type="entry name" value="Leucine_aapep/pepB"/>
</dbReference>
<accession>A0A915EPT9</accession>
<proteinExistence type="inferred from homology"/>
<evidence type="ECO:0000256" key="3">
    <source>
        <dbReference type="ARBA" id="ARBA00022670"/>
    </source>
</evidence>
<dbReference type="SUPFAM" id="SSF53187">
    <property type="entry name" value="Zn-dependent exopeptidases"/>
    <property type="match status" value="1"/>
</dbReference>
<dbReference type="WBParaSite" id="jg8109">
    <property type="protein sequence ID" value="jg8109"/>
    <property type="gene ID" value="jg8109"/>
</dbReference>
<evidence type="ECO:0000313" key="6">
    <source>
        <dbReference type="Proteomes" id="UP000887574"/>
    </source>
</evidence>
<sequence>MLVDTPANELHTEAFANESIALAEKLGVPIQKTIIKGEDLRAQGFGGIYNVGKAAVQPPIFVCLSHTPACAKESYAMVGKGIIFDTGAAACLTAFSTLVKSGFRENLHCLLCIAENNISPVANKPDDIITLLSGKTVEVNNTDAEGRLVLADGVFYAKTKLNAKTIIDVATLTGAQCYATGKIHGAILSNKEDLEIECLKAGRKSGDLVHALPYAPDLHFGDLKSTIADMTNVSGSGKYIGAPSSTAGLFIAKHIDFSDSVNWLHIDIAAPAWSDDRATGFGTSLLVSLLSKHTNVDVALAKEICEPIF</sequence>